<name>A0A6A5Z3B3_9PLEO</name>
<organism evidence="5 6">
    <name type="scientific">Lophiotrema nucula</name>
    <dbReference type="NCBI Taxonomy" id="690887"/>
    <lineage>
        <taxon>Eukaryota</taxon>
        <taxon>Fungi</taxon>
        <taxon>Dikarya</taxon>
        <taxon>Ascomycota</taxon>
        <taxon>Pezizomycotina</taxon>
        <taxon>Dothideomycetes</taxon>
        <taxon>Pleosporomycetidae</taxon>
        <taxon>Pleosporales</taxon>
        <taxon>Lophiotremataceae</taxon>
        <taxon>Lophiotrema</taxon>
    </lineage>
</organism>
<keyword evidence="4" id="KW-0812">Transmembrane</keyword>
<keyword evidence="4" id="KW-1133">Transmembrane helix</keyword>
<dbReference type="EMBL" id="ML977329">
    <property type="protein sequence ID" value="KAF2112898.1"/>
    <property type="molecule type" value="Genomic_DNA"/>
</dbReference>
<dbReference type="InterPro" id="IPR057571">
    <property type="entry name" value="SDR_PhqE-like"/>
</dbReference>
<dbReference type="InterPro" id="IPR036291">
    <property type="entry name" value="NAD(P)-bd_dom_sf"/>
</dbReference>
<proteinExistence type="inferred from homology"/>
<dbReference type="PANTHER" id="PTHR43477:SF1">
    <property type="entry name" value="DIHYDROANTICAPSIN 7-DEHYDROGENASE"/>
    <property type="match status" value="1"/>
</dbReference>
<dbReference type="OrthoDB" id="294295at2759"/>
<dbReference type="Proteomes" id="UP000799770">
    <property type="component" value="Unassembled WGS sequence"/>
</dbReference>
<dbReference type="CDD" id="cd05233">
    <property type="entry name" value="SDR_c"/>
    <property type="match status" value="1"/>
</dbReference>
<dbReference type="GO" id="GO:0016491">
    <property type="term" value="F:oxidoreductase activity"/>
    <property type="evidence" value="ECO:0007669"/>
    <property type="project" value="UniProtKB-KW"/>
</dbReference>
<reference evidence="5" key="1">
    <citation type="journal article" date="2020" name="Stud. Mycol.">
        <title>101 Dothideomycetes genomes: a test case for predicting lifestyles and emergence of pathogens.</title>
        <authorList>
            <person name="Haridas S."/>
            <person name="Albert R."/>
            <person name="Binder M."/>
            <person name="Bloem J."/>
            <person name="Labutti K."/>
            <person name="Salamov A."/>
            <person name="Andreopoulos B."/>
            <person name="Baker S."/>
            <person name="Barry K."/>
            <person name="Bills G."/>
            <person name="Bluhm B."/>
            <person name="Cannon C."/>
            <person name="Castanera R."/>
            <person name="Culley D."/>
            <person name="Daum C."/>
            <person name="Ezra D."/>
            <person name="Gonzalez J."/>
            <person name="Henrissat B."/>
            <person name="Kuo A."/>
            <person name="Liang C."/>
            <person name="Lipzen A."/>
            <person name="Lutzoni F."/>
            <person name="Magnuson J."/>
            <person name="Mondo S."/>
            <person name="Nolan M."/>
            <person name="Ohm R."/>
            <person name="Pangilinan J."/>
            <person name="Park H.-J."/>
            <person name="Ramirez L."/>
            <person name="Alfaro M."/>
            <person name="Sun H."/>
            <person name="Tritt A."/>
            <person name="Yoshinaga Y."/>
            <person name="Zwiers L.-H."/>
            <person name="Turgeon B."/>
            <person name="Goodwin S."/>
            <person name="Spatafora J."/>
            <person name="Crous P."/>
            <person name="Grigoriev I."/>
        </authorList>
    </citation>
    <scope>NUCLEOTIDE SEQUENCE</scope>
    <source>
        <strain evidence="5">CBS 627.86</strain>
    </source>
</reference>
<sequence length="253" mass="26285">MPFKKDKLSGKRIVVVGGSSGIGFGAAEALLAFGAVVTIVSSSQERVDKSAKALQEKIPDGKIDGRVSDVRDEEAFTKTLVELAPIDHLVFTSVDKIIRGPLATLDLNEAKHLFGVKFWGAIIAGKAALKHDIINPGGSLTLTSGTAGIKPGKDAAVGGALNGGVLTLTKGLAADLAEKKVRVNTVVPGLVITELWDKLGVTEERKAQLANSGDTLPVGFVADGGDIAEAYVYLVRADYATGTLVEIDGGRLL</sequence>
<keyword evidence="2" id="KW-0521">NADP</keyword>
<dbReference type="InterPro" id="IPR051122">
    <property type="entry name" value="SDR_DHRS6-like"/>
</dbReference>
<evidence type="ECO:0000313" key="5">
    <source>
        <dbReference type="EMBL" id="KAF2112898.1"/>
    </source>
</evidence>
<dbReference type="Pfam" id="PF23441">
    <property type="entry name" value="SDR"/>
    <property type="match status" value="1"/>
</dbReference>
<evidence type="ECO:0000256" key="4">
    <source>
        <dbReference type="SAM" id="Phobius"/>
    </source>
</evidence>
<dbReference type="AlphaFoldDB" id="A0A6A5Z3B3"/>
<dbReference type="InterPro" id="IPR002347">
    <property type="entry name" value="SDR_fam"/>
</dbReference>
<dbReference type="PANTHER" id="PTHR43477">
    <property type="entry name" value="DIHYDROANTICAPSIN 7-DEHYDROGENASE"/>
    <property type="match status" value="1"/>
</dbReference>
<dbReference type="SUPFAM" id="SSF51735">
    <property type="entry name" value="NAD(P)-binding Rossmann-fold domains"/>
    <property type="match status" value="1"/>
</dbReference>
<evidence type="ECO:0000313" key="6">
    <source>
        <dbReference type="Proteomes" id="UP000799770"/>
    </source>
</evidence>
<evidence type="ECO:0000256" key="3">
    <source>
        <dbReference type="ARBA" id="ARBA00023002"/>
    </source>
</evidence>
<keyword evidence="6" id="KW-1185">Reference proteome</keyword>
<keyword evidence="4" id="KW-0472">Membrane</keyword>
<feature type="transmembrane region" description="Helical" evidence="4">
    <location>
        <begin position="12"/>
        <end position="40"/>
    </location>
</feature>
<dbReference type="PRINTS" id="PR00081">
    <property type="entry name" value="GDHRDH"/>
</dbReference>
<evidence type="ECO:0000256" key="2">
    <source>
        <dbReference type="ARBA" id="ARBA00022857"/>
    </source>
</evidence>
<gene>
    <name evidence="5" type="ORF">BDV96DRAFT_145723</name>
</gene>
<keyword evidence="3" id="KW-0560">Oxidoreductase</keyword>
<protein>
    <submittedName>
        <fullName evidence="5">Uncharacterized protein</fullName>
    </submittedName>
</protein>
<dbReference type="Gene3D" id="3.40.50.720">
    <property type="entry name" value="NAD(P)-binding Rossmann-like Domain"/>
    <property type="match status" value="1"/>
</dbReference>
<accession>A0A6A5Z3B3</accession>
<comment type="similarity">
    <text evidence="1">Belongs to the short-chain dehydrogenases/reductases (SDR) family.</text>
</comment>
<evidence type="ECO:0000256" key="1">
    <source>
        <dbReference type="ARBA" id="ARBA00006484"/>
    </source>
</evidence>